<accession>A0A6G1EHE2</accession>
<evidence type="ECO:0000313" key="2">
    <source>
        <dbReference type="EMBL" id="KAF0924495.1"/>
    </source>
</evidence>
<keyword evidence="3" id="KW-1185">Reference proteome</keyword>
<dbReference type="Proteomes" id="UP000479710">
    <property type="component" value="Unassembled WGS sequence"/>
</dbReference>
<evidence type="ECO:0000313" key="3">
    <source>
        <dbReference type="Proteomes" id="UP000479710"/>
    </source>
</evidence>
<reference evidence="2 3" key="1">
    <citation type="submission" date="2019-11" db="EMBL/GenBank/DDBJ databases">
        <title>Whole genome sequence of Oryza granulata.</title>
        <authorList>
            <person name="Li W."/>
        </authorList>
    </citation>
    <scope>NUCLEOTIDE SEQUENCE [LARGE SCALE GENOMIC DNA]</scope>
    <source>
        <strain evidence="3">cv. Menghai</strain>
        <tissue evidence="2">Leaf</tissue>
    </source>
</reference>
<comment type="caution">
    <text evidence="2">The sequence shown here is derived from an EMBL/GenBank/DDBJ whole genome shotgun (WGS) entry which is preliminary data.</text>
</comment>
<evidence type="ECO:0000256" key="1">
    <source>
        <dbReference type="SAM" id="MobiDB-lite"/>
    </source>
</evidence>
<sequence>MVVGEFLWRRLAPLQRRFLPAWLYIGHRDATRMHIGEDHNLRQEELATMLKVVVGVNNVTTSILPREDLALCNDRGRVALQETLPKCNARGIQERTLGMAPRSVQILGDEAGPAKSSGAPSALGAGETEGATAAPLDANLPQCEEAPVPEDVTPYHQGEVV</sequence>
<feature type="compositionally biased region" description="Low complexity" evidence="1">
    <location>
        <begin position="111"/>
        <end position="134"/>
    </location>
</feature>
<name>A0A6G1EHE2_9ORYZ</name>
<protein>
    <submittedName>
        <fullName evidence="2">Uncharacterized protein</fullName>
    </submittedName>
</protein>
<dbReference type="EMBL" id="SPHZ02000003">
    <property type="protein sequence ID" value="KAF0924495.1"/>
    <property type="molecule type" value="Genomic_DNA"/>
</dbReference>
<organism evidence="2 3">
    <name type="scientific">Oryza meyeriana var. granulata</name>
    <dbReference type="NCBI Taxonomy" id="110450"/>
    <lineage>
        <taxon>Eukaryota</taxon>
        <taxon>Viridiplantae</taxon>
        <taxon>Streptophyta</taxon>
        <taxon>Embryophyta</taxon>
        <taxon>Tracheophyta</taxon>
        <taxon>Spermatophyta</taxon>
        <taxon>Magnoliopsida</taxon>
        <taxon>Liliopsida</taxon>
        <taxon>Poales</taxon>
        <taxon>Poaceae</taxon>
        <taxon>BOP clade</taxon>
        <taxon>Oryzoideae</taxon>
        <taxon>Oryzeae</taxon>
        <taxon>Oryzinae</taxon>
        <taxon>Oryza</taxon>
        <taxon>Oryza meyeriana</taxon>
    </lineage>
</organism>
<proteinExistence type="predicted"/>
<feature type="region of interest" description="Disordered" evidence="1">
    <location>
        <begin position="109"/>
        <end position="161"/>
    </location>
</feature>
<dbReference type="AlphaFoldDB" id="A0A6G1EHE2"/>
<gene>
    <name evidence="2" type="ORF">E2562_010142</name>
</gene>